<sequence length="136" mass="14934">MDVTFSLANCLLSTRSFPATILASPRMKNVAPLSSPRVKPFLTMSHRRSMTLRDSSSISSTKNDAAAAVYDDGDFDSNDSNEVDVYVWFVKPMGTLDFESSSDATGKEQNWEGKQTADGLQLMMDIPRLSKEGEGL</sequence>
<proteinExistence type="predicted"/>
<dbReference type="AlphaFoldDB" id="A0ABD3E4V3"/>
<gene>
    <name evidence="1" type="ORF">CASFOL_005801</name>
</gene>
<comment type="caution">
    <text evidence="1">The sequence shown here is derived from an EMBL/GenBank/DDBJ whole genome shotgun (WGS) entry which is preliminary data.</text>
</comment>
<reference evidence="2" key="1">
    <citation type="journal article" date="2024" name="IScience">
        <title>Strigolactones Initiate the Formation of Haustorium-like Structures in Castilleja.</title>
        <authorList>
            <person name="Buerger M."/>
            <person name="Peterson D."/>
            <person name="Chory J."/>
        </authorList>
    </citation>
    <scope>NUCLEOTIDE SEQUENCE [LARGE SCALE GENOMIC DNA]</scope>
</reference>
<organism evidence="1 2">
    <name type="scientific">Castilleja foliolosa</name>
    <dbReference type="NCBI Taxonomy" id="1961234"/>
    <lineage>
        <taxon>Eukaryota</taxon>
        <taxon>Viridiplantae</taxon>
        <taxon>Streptophyta</taxon>
        <taxon>Embryophyta</taxon>
        <taxon>Tracheophyta</taxon>
        <taxon>Spermatophyta</taxon>
        <taxon>Magnoliopsida</taxon>
        <taxon>eudicotyledons</taxon>
        <taxon>Gunneridae</taxon>
        <taxon>Pentapetalae</taxon>
        <taxon>asterids</taxon>
        <taxon>lamiids</taxon>
        <taxon>Lamiales</taxon>
        <taxon>Orobanchaceae</taxon>
        <taxon>Pedicularideae</taxon>
        <taxon>Castillejinae</taxon>
        <taxon>Castilleja</taxon>
    </lineage>
</organism>
<evidence type="ECO:0000313" key="1">
    <source>
        <dbReference type="EMBL" id="KAL3649398.1"/>
    </source>
</evidence>
<dbReference type="EMBL" id="JAVIJP010000007">
    <property type="protein sequence ID" value="KAL3649398.1"/>
    <property type="molecule type" value="Genomic_DNA"/>
</dbReference>
<protein>
    <submittedName>
        <fullName evidence="1">Uncharacterized protein</fullName>
    </submittedName>
</protein>
<keyword evidence="2" id="KW-1185">Reference proteome</keyword>
<evidence type="ECO:0000313" key="2">
    <source>
        <dbReference type="Proteomes" id="UP001632038"/>
    </source>
</evidence>
<name>A0ABD3E4V3_9LAMI</name>
<dbReference type="Proteomes" id="UP001632038">
    <property type="component" value="Unassembled WGS sequence"/>
</dbReference>
<accession>A0ABD3E4V3</accession>